<evidence type="ECO:0000313" key="4">
    <source>
        <dbReference type="EMBL" id="MFD1177195.1"/>
    </source>
</evidence>
<keyword evidence="4" id="KW-0969">Cilium</keyword>
<gene>
    <name evidence="4" type="ORF">ACFQ3W_12940</name>
</gene>
<evidence type="ECO:0000256" key="1">
    <source>
        <dbReference type="ARBA" id="ARBA00010577"/>
    </source>
</evidence>
<keyword evidence="4" id="KW-0966">Cell projection</keyword>
<keyword evidence="4" id="KW-0282">Flagellum</keyword>
<protein>
    <submittedName>
        <fullName evidence="4">Flagellar hook assembly protein FlgD</fullName>
    </submittedName>
</protein>
<dbReference type="Pfam" id="PF03963">
    <property type="entry name" value="FlgD"/>
    <property type="match status" value="1"/>
</dbReference>
<accession>A0ABW3RYF1</accession>
<feature type="region of interest" description="Disordered" evidence="3">
    <location>
        <begin position="148"/>
        <end position="176"/>
    </location>
</feature>
<sequence length="176" mass="19494">MADSNYPLVMWPNYSQSNVEKAAKKSNQLGKDDFLKLMMAQMQYQDPLSPMDNKDMVAQMAQFTSVEQLTNIAKQITDLGQSLGSESGLIGKQVSWNSETKTGNYDIKTGKAEVIKKKETGIVESIIIRDGVHYVKIGDKEIKISEIEQVENQPVKDDKTDGTDKTGEQAQGADNS</sequence>
<evidence type="ECO:0000256" key="3">
    <source>
        <dbReference type="SAM" id="MobiDB-lite"/>
    </source>
</evidence>
<comment type="caution">
    <text evidence="4">The sequence shown here is derived from an EMBL/GenBank/DDBJ whole genome shotgun (WGS) entry which is preliminary data.</text>
</comment>
<reference evidence="5" key="1">
    <citation type="journal article" date="2019" name="Int. J. Syst. Evol. Microbiol.">
        <title>The Global Catalogue of Microorganisms (GCM) 10K type strain sequencing project: providing services to taxonomists for standard genome sequencing and annotation.</title>
        <authorList>
            <consortium name="The Broad Institute Genomics Platform"/>
            <consortium name="The Broad Institute Genome Sequencing Center for Infectious Disease"/>
            <person name="Wu L."/>
            <person name="Ma J."/>
        </authorList>
    </citation>
    <scope>NUCLEOTIDE SEQUENCE [LARGE SCALE GENOMIC DNA]</scope>
    <source>
        <strain evidence="5">CCUG 59189</strain>
    </source>
</reference>
<dbReference type="RefSeq" id="WP_379319637.1">
    <property type="nucleotide sequence ID" value="NZ_JBHTLM010000008.1"/>
</dbReference>
<proteinExistence type="inferred from homology"/>
<organism evidence="4 5">
    <name type="scientific">Paenibacillus puldeungensis</name>
    <dbReference type="NCBI Taxonomy" id="696536"/>
    <lineage>
        <taxon>Bacteria</taxon>
        <taxon>Bacillati</taxon>
        <taxon>Bacillota</taxon>
        <taxon>Bacilli</taxon>
        <taxon>Bacillales</taxon>
        <taxon>Paenibacillaceae</taxon>
        <taxon>Paenibacillus</taxon>
    </lineage>
</organism>
<name>A0ABW3RYF1_9BACL</name>
<evidence type="ECO:0000313" key="5">
    <source>
        <dbReference type="Proteomes" id="UP001597262"/>
    </source>
</evidence>
<feature type="compositionally biased region" description="Basic and acidic residues" evidence="3">
    <location>
        <begin position="154"/>
        <end position="167"/>
    </location>
</feature>
<keyword evidence="2" id="KW-1005">Bacterial flagellum biogenesis</keyword>
<comment type="similarity">
    <text evidence="1">Belongs to the FlgD family.</text>
</comment>
<evidence type="ECO:0000256" key="2">
    <source>
        <dbReference type="ARBA" id="ARBA00022795"/>
    </source>
</evidence>
<keyword evidence="5" id="KW-1185">Reference proteome</keyword>
<dbReference type="Proteomes" id="UP001597262">
    <property type="component" value="Unassembled WGS sequence"/>
</dbReference>
<dbReference type="EMBL" id="JBHTLM010000008">
    <property type="protein sequence ID" value="MFD1177195.1"/>
    <property type="molecule type" value="Genomic_DNA"/>
</dbReference>
<dbReference type="InterPro" id="IPR005648">
    <property type="entry name" value="FlgD"/>
</dbReference>